<evidence type="ECO:0000256" key="6">
    <source>
        <dbReference type="ARBA" id="ARBA00023295"/>
    </source>
</evidence>
<dbReference type="EC" id="3.2.1.51" evidence="3"/>
<evidence type="ECO:0000256" key="2">
    <source>
        <dbReference type="ARBA" id="ARBA00007951"/>
    </source>
</evidence>
<dbReference type="RefSeq" id="WP_145768231.1">
    <property type="nucleotide sequence ID" value="NZ_CP109114.1"/>
</dbReference>
<evidence type="ECO:0000256" key="1">
    <source>
        <dbReference type="ARBA" id="ARBA00004071"/>
    </source>
</evidence>
<accession>A0ABZ1FWA1</accession>
<feature type="domain" description="Glycoside hydrolase family 29 N-terminal" evidence="8">
    <location>
        <begin position="73"/>
        <end position="394"/>
    </location>
</feature>
<comment type="function">
    <text evidence="1">Alpha-L-fucosidase is responsible for hydrolyzing the alpha-1,6-linked fucose joined to the reducing-end N-acetylglucosamine of the carbohydrate moieties of glycoproteins.</text>
</comment>
<organism evidence="9 10">
    <name type="scientific">Streptomyces brevispora</name>
    <dbReference type="NCBI Taxonomy" id="887462"/>
    <lineage>
        <taxon>Bacteria</taxon>
        <taxon>Bacillati</taxon>
        <taxon>Actinomycetota</taxon>
        <taxon>Actinomycetes</taxon>
        <taxon>Kitasatosporales</taxon>
        <taxon>Streptomycetaceae</taxon>
        <taxon>Streptomyces</taxon>
    </lineage>
</organism>
<sequence length="504" mass="55412">MQLPQVGQLEDVPCGGRPVDTDPHGGDPGRLAQVDGDHGENLPAVVNRAHAPAPGRLLAWEAGGDGCARDAHRARWTWECLVAMQKWFGDAKLGIFVHWGIYAVDGVAESWSFYTGQVSYERYMNQLHGFTASRYDPRAWADLFARAGAGYAVLTAKHHDGVALYDTRHSGLSVATRTPAGRDLVTGYTEALRERGLKVGLYFSHSDWSHPDYPTVRHPAPAEPSLNDSRFSAPPAGQEDPERWERFLEFRAAQVREVAERFRPDLLWFDGEWERSEEQWRMDELARDVTSVLPDTVFNARMTGHGDYATPEQGLPTEAPEGPWELCLTVNDSWGFQHTDTNQKSVGQLVRYFTETIGMGGNLLLAVGPREDGTIPQAQADRLTGLGDWIARHTEAVHGTVAGLPAGHHYGPSTLSTDRRTLYLICFGTPHETVSVRGLSTPVKRVSVLATGDVLPHRTTGGLGHVPGVLWIDAPTVGQIDPHATVLAVELDGELELYRGTGRD</sequence>
<comment type="similarity">
    <text evidence="2">Belongs to the glycosyl hydrolase 29 family.</text>
</comment>
<evidence type="ECO:0000256" key="4">
    <source>
        <dbReference type="ARBA" id="ARBA00022729"/>
    </source>
</evidence>
<evidence type="ECO:0000256" key="7">
    <source>
        <dbReference type="SAM" id="MobiDB-lite"/>
    </source>
</evidence>
<keyword evidence="5" id="KW-0378">Hydrolase</keyword>
<dbReference type="SUPFAM" id="SSF51445">
    <property type="entry name" value="(Trans)glycosidases"/>
    <property type="match status" value="1"/>
</dbReference>
<dbReference type="PIRSF" id="PIRSF001092">
    <property type="entry name" value="Alpha-L-fucosidase"/>
    <property type="match status" value="1"/>
</dbReference>
<evidence type="ECO:0000313" key="9">
    <source>
        <dbReference type="EMBL" id="WSC11777.1"/>
    </source>
</evidence>
<name>A0ABZ1FWA1_9ACTN</name>
<dbReference type="InterPro" id="IPR000933">
    <property type="entry name" value="Glyco_hydro_29"/>
</dbReference>
<dbReference type="PRINTS" id="PR00741">
    <property type="entry name" value="GLHYDRLASE29"/>
</dbReference>
<keyword evidence="4" id="KW-0732">Signal</keyword>
<evidence type="ECO:0000259" key="8">
    <source>
        <dbReference type="Pfam" id="PF01120"/>
    </source>
</evidence>
<keyword evidence="10" id="KW-1185">Reference proteome</keyword>
<dbReference type="Gene3D" id="3.20.20.80">
    <property type="entry name" value="Glycosidases"/>
    <property type="match status" value="1"/>
</dbReference>
<evidence type="ECO:0000256" key="3">
    <source>
        <dbReference type="ARBA" id="ARBA00012662"/>
    </source>
</evidence>
<dbReference type="InterPro" id="IPR057739">
    <property type="entry name" value="Glyco_hydro_29_N"/>
</dbReference>
<keyword evidence="6" id="KW-0326">Glycosidase</keyword>
<dbReference type="PANTHER" id="PTHR10030">
    <property type="entry name" value="ALPHA-L-FUCOSIDASE"/>
    <property type="match status" value="1"/>
</dbReference>
<reference evidence="9 10" key="1">
    <citation type="submission" date="2022-10" db="EMBL/GenBank/DDBJ databases">
        <title>The complete genomes of actinobacterial strains from the NBC collection.</title>
        <authorList>
            <person name="Joergensen T.S."/>
            <person name="Alvarez Arevalo M."/>
            <person name="Sterndorff E.B."/>
            <person name="Faurdal D."/>
            <person name="Vuksanovic O."/>
            <person name="Mourched A.-S."/>
            <person name="Charusanti P."/>
            <person name="Shaw S."/>
            <person name="Blin K."/>
            <person name="Weber T."/>
        </authorList>
    </citation>
    <scope>NUCLEOTIDE SEQUENCE [LARGE SCALE GENOMIC DNA]</scope>
    <source>
        <strain evidence="9 10">NBC 01769</strain>
    </source>
</reference>
<dbReference type="InterPro" id="IPR016286">
    <property type="entry name" value="FUC_metazoa-typ"/>
</dbReference>
<proteinExistence type="inferred from homology"/>
<dbReference type="SMART" id="SM00812">
    <property type="entry name" value="Alpha_L_fucos"/>
    <property type="match status" value="1"/>
</dbReference>
<gene>
    <name evidence="9" type="ORF">OIE64_02090</name>
</gene>
<dbReference type="InterPro" id="IPR017853">
    <property type="entry name" value="GH"/>
</dbReference>
<dbReference type="EMBL" id="CP109114">
    <property type="protein sequence ID" value="WSC11777.1"/>
    <property type="molecule type" value="Genomic_DNA"/>
</dbReference>
<evidence type="ECO:0000256" key="5">
    <source>
        <dbReference type="ARBA" id="ARBA00022801"/>
    </source>
</evidence>
<dbReference type="Pfam" id="PF01120">
    <property type="entry name" value="Alpha_L_fucos"/>
    <property type="match status" value="1"/>
</dbReference>
<dbReference type="PANTHER" id="PTHR10030:SF37">
    <property type="entry name" value="ALPHA-L-FUCOSIDASE-RELATED"/>
    <property type="match status" value="1"/>
</dbReference>
<feature type="region of interest" description="Disordered" evidence="7">
    <location>
        <begin position="216"/>
        <end position="239"/>
    </location>
</feature>
<feature type="region of interest" description="Disordered" evidence="7">
    <location>
        <begin position="1"/>
        <end position="29"/>
    </location>
</feature>
<protein>
    <recommendedName>
        <fullName evidence="3">alpha-L-fucosidase</fullName>
        <ecNumber evidence="3">3.2.1.51</ecNumber>
    </recommendedName>
</protein>
<evidence type="ECO:0000313" key="10">
    <source>
        <dbReference type="Proteomes" id="UP001330827"/>
    </source>
</evidence>
<dbReference type="Proteomes" id="UP001330827">
    <property type="component" value="Chromosome"/>
</dbReference>